<evidence type="ECO:0000313" key="1">
    <source>
        <dbReference type="EMBL" id="SOY41038.1"/>
    </source>
</evidence>
<dbReference type="EMBL" id="OFSN01000001">
    <property type="protein sequence ID" value="SOY41038.1"/>
    <property type="molecule type" value="Genomic_DNA"/>
</dbReference>
<gene>
    <name evidence="1" type="ORF">CBM2586_A10883</name>
</gene>
<comment type="caution">
    <text evidence="1">The sequence shown here is derived from an EMBL/GenBank/DDBJ whole genome shotgun (WGS) entry which is preliminary data.</text>
</comment>
<proteinExistence type="predicted"/>
<organism evidence="1">
    <name type="scientific">Cupriavidus taiwanensis</name>
    <dbReference type="NCBI Taxonomy" id="164546"/>
    <lineage>
        <taxon>Bacteria</taxon>
        <taxon>Pseudomonadati</taxon>
        <taxon>Pseudomonadota</taxon>
        <taxon>Betaproteobacteria</taxon>
        <taxon>Burkholderiales</taxon>
        <taxon>Burkholderiaceae</taxon>
        <taxon>Cupriavidus</taxon>
    </lineage>
</organism>
<dbReference type="Proteomes" id="UP000257016">
    <property type="component" value="Unassembled WGS sequence"/>
</dbReference>
<accession>A0A375BBN6</accession>
<sequence>MLLKFCAIALPGGCGASGTCRRDGCHGFGPRFCAQAHDFPQSSGTVLWRACGKMPESFHKPLIPKGLQSPA</sequence>
<protein>
    <submittedName>
        <fullName evidence="1">Uncharacterized protein</fullName>
    </submittedName>
</protein>
<reference evidence="1" key="1">
    <citation type="submission" date="2018-01" db="EMBL/GenBank/DDBJ databases">
        <authorList>
            <person name="Clerissi C."/>
        </authorList>
    </citation>
    <scope>NUCLEOTIDE SEQUENCE</scope>
    <source>
        <strain evidence="1">Cupriavidus taiwanensis LMG 19430</strain>
    </source>
</reference>
<name>A0A375BBN6_9BURK</name>
<dbReference type="AlphaFoldDB" id="A0A375BBN6"/>